<evidence type="ECO:0000256" key="1">
    <source>
        <dbReference type="SAM" id="SignalP"/>
    </source>
</evidence>
<dbReference type="Proteomes" id="UP000199622">
    <property type="component" value="Unassembled WGS sequence"/>
</dbReference>
<name>A0A1H4PBK8_9PSEU</name>
<dbReference type="EMBL" id="FNSO01000004">
    <property type="protein sequence ID" value="SEC04628.1"/>
    <property type="molecule type" value="Genomic_DNA"/>
</dbReference>
<feature type="signal peptide" evidence="1">
    <location>
        <begin position="1"/>
        <end position="21"/>
    </location>
</feature>
<dbReference type="STRING" id="208445.SAMN04489727_2356"/>
<organism evidence="2 3">
    <name type="scientific">Amycolatopsis tolypomycina</name>
    <dbReference type="NCBI Taxonomy" id="208445"/>
    <lineage>
        <taxon>Bacteria</taxon>
        <taxon>Bacillati</taxon>
        <taxon>Actinomycetota</taxon>
        <taxon>Actinomycetes</taxon>
        <taxon>Pseudonocardiales</taxon>
        <taxon>Pseudonocardiaceae</taxon>
        <taxon>Amycolatopsis</taxon>
    </lineage>
</organism>
<dbReference type="RefSeq" id="WP_279627677.1">
    <property type="nucleotide sequence ID" value="NZ_FNSO01000004.1"/>
</dbReference>
<feature type="chain" id="PRO_5011462289" evidence="1">
    <location>
        <begin position="22"/>
        <end position="42"/>
    </location>
</feature>
<dbReference type="AlphaFoldDB" id="A0A1H4PBK8"/>
<accession>A0A1H4PBK8</accession>
<keyword evidence="3" id="KW-1185">Reference proteome</keyword>
<protein>
    <submittedName>
        <fullName evidence="2">Uncharacterized protein</fullName>
    </submittedName>
</protein>
<keyword evidence="1" id="KW-0732">Signal</keyword>
<sequence length="42" mass="4373">MTSRLRAAVAAVFVVFSLAFAVDGIVTTAVSAGPDCVRPCRF</sequence>
<evidence type="ECO:0000313" key="3">
    <source>
        <dbReference type="Proteomes" id="UP000199622"/>
    </source>
</evidence>
<proteinExistence type="predicted"/>
<reference evidence="3" key="1">
    <citation type="submission" date="2016-10" db="EMBL/GenBank/DDBJ databases">
        <authorList>
            <person name="Varghese N."/>
            <person name="Submissions S."/>
        </authorList>
    </citation>
    <scope>NUCLEOTIDE SEQUENCE [LARGE SCALE GENOMIC DNA]</scope>
    <source>
        <strain evidence="3">DSM 44544</strain>
    </source>
</reference>
<gene>
    <name evidence="2" type="ORF">SAMN04489727_2356</name>
</gene>
<evidence type="ECO:0000313" key="2">
    <source>
        <dbReference type="EMBL" id="SEC04628.1"/>
    </source>
</evidence>